<evidence type="ECO:0000313" key="2">
    <source>
        <dbReference type="RefSeq" id="XP_060667870.1"/>
    </source>
</evidence>
<keyword evidence="1" id="KW-1185">Reference proteome</keyword>
<organism evidence="1 2">
    <name type="scientific">Ziziphus jujuba</name>
    <name type="common">Chinese jujube</name>
    <name type="synonym">Ziziphus sativa</name>
    <dbReference type="NCBI Taxonomy" id="326968"/>
    <lineage>
        <taxon>Eukaryota</taxon>
        <taxon>Viridiplantae</taxon>
        <taxon>Streptophyta</taxon>
        <taxon>Embryophyta</taxon>
        <taxon>Tracheophyta</taxon>
        <taxon>Spermatophyta</taxon>
        <taxon>Magnoliopsida</taxon>
        <taxon>eudicotyledons</taxon>
        <taxon>Gunneridae</taxon>
        <taxon>Pentapetalae</taxon>
        <taxon>rosids</taxon>
        <taxon>fabids</taxon>
        <taxon>Rosales</taxon>
        <taxon>Rhamnaceae</taxon>
        <taxon>Paliureae</taxon>
        <taxon>Ziziphus</taxon>
    </lineage>
</organism>
<gene>
    <name evidence="2" type="primary">LOC132799599</name>
</gene>
<name>A0ABM3ZTS0_ZIZJJ</name>
<reference evidence="2" key="1">
    <citation type="submission" date="2025-08" db="UniProtKB">
        <authorList>
            <consortium name="RefSeq"/>
        </authorList>
    </citation>
    <scope>IDENTIFICATION</scope>
    <source>
        <tissue evidence="2">Seedling</tissue>
    </source>
</reference>
<accession>A0ABM3ZTS0</accession>
<dbReference type="GeneID" id="132799599"/>
<dbReference type="Pfam" id="PF14223">
    <property type="entry name" value="Retrotran_gag_2"/>
    <property type="match status" value="1"/>
</dbReference>
<sequence>MYMILAIVIILNQKPLDGNNYDLWKTNLYIILDFERIKFITTTPKPKEPAANASEETKKQFADWQRANITARCYILASVVEHLQKQLDSLECVSEMIQILDGIFAKSSSTARQAAIWALMNTRMTGGSVRDHCLKMMVHISTAEVMGAKLEQEMKIDMILESLPNSFSQIKMN</sequence>
<proteinExistence type="predicted"/>
<dbReference type="RefSeq" id="XP_060667870.1">
    <property type="nucleotide sequence ID" value="XM_060811887.1"/>
</dbReference>
<dbReference type="Proteomes" id="UP001652623">
    <property type="component" value="Chromosome 10"/>
</dbReference>
<protein>
    <submittedName>
        <fullName evidence="2">Uncharacterized protein LOC132799599</fullName>
    </submittedName>
</protein>
<evidence type="ECO:0000313" key="1">
    <source>
        <dbReference type="Proteomes" id="UP001652623"/>
    </source>
</evidence>